<sequence length="46" mass="5360">LLLLKPVFYFITYIKPLVEGMVPVPDFLLALWRTIPKALKIASMIW</sequence>
<organism evidence="1">
    <name type="scientific">marine sediment metagenome</name>
    <dbReference type="NCBI Taxonomy" id="412755"/>
    <lineage>
        <taxon>unclassified sequences</taxon>
        <taxon>metagenomes</taxon>
        <taxon>ecological metagenomes</taxon>
    </lineage>
</organism>
<name>X1FQE9_9ZZZZ</name>
<feature type="non-terminal residue" evidence="1">
    <location>
        <position position="1"/>
    </location>
</feature>
<accession>X1FQE9</accession>
<gene>
    <name evidence="1" type="ORF">S01H4_66368</name>
</gene>
<evidence type="ECO:0000313" key="1">
    <source>
        <dbReference type="EMBL" id="GAH22958.1"/>
    </source>
</evidence>
<proteinExistence type="predicted"/>
<comment type="caution">
    <text evidence="1">The sequence shown here is derived from an EMBL/GenBank/DDBJ whole genome shotgun (WGS) entry which is preliminary data.</text>
</comment>
<protein>
    <submittedName>
        <fullName evidence="1">Uncharacterized protein</fullName>
    </submittedName>
</protein>
<dbReference type="EMBL" id="BART01041074">
    <property type="protein sequence ID" value="GAH22958.1"/>
    <property type="molecule type" value="Genomic_DNA"/>
</dbReference>
<reference evidence="1" key="1">
    <citation type="journal article" date="2014" name="Front. Microbiol.">
        <title>High frequency of phylogenetically diverse reductive dehalogenase-homologous genes in deep subseafloor sedimentary metagenomes.</title>
        <authorList>
            <person name="Kawai M."/>
            <person name="Futagami T."/>
            <person name="Toyoda A."/>
            <person name="Takaki Y."/>
            <person name="Nishi S."/>
            <person name="Hori S."/>
            <person name="Arai W."/>
            <person name="Tsubouchi T."/>
            <person name="Morono Y."/>
            <person name="Uchiyama I."/>
            <person name="Ito T."/>
            <person name="Fujiyama A."/>
            <person name="Inagaki F."/>
            <person name="Takami H."/>
        </authorList>
    </citation>
    <scope>NUCLEOTIDE SEQUENCE</scope>
    <source>
        <strain evidence="1">Expedition CK06-06</strain>
    </source>
</reference>
<dbReference type="AlphaFoldDB" id="X1FQE9"/>